<dbReference type="PANTHER" id="PTHR43639">
    <property type="entry name" value="OXIDOREDUCTASE, SHORT-CHAIN DEHYDROGENASE/REDUCTASE FAMILY (AFU_ORTHOLOGUE AFUA_5G02870)"/>
    <property type="match status" value="1"/>
</dbReference>
<dbReference type="PRINTS" id="PR00081">
    <property type="entry name" value="GDHRDH"/>
</dbReference>
<dbReference type="NCBIfam" id="NF005893">
    <property type="entry name" value="PRK07856.1"/>
    <property type="match status" value="1"/>
</dbReference>
<organism evidence="3 4">
    <name type="scientific">Endozoicomonas numazuensis</name>
    <dbReference type="NCBI Taxonomy" id="1137799"/>
    <lineage>
        <taxon>Bacteria</taxon>
        <taxon>Pseudomonadati</taxon>
        <taxon>Pseudomonadota</taxon>
        <taxon>Gammaproteobacteria</taxon>
        <taxon>Oceanospirillales</taxon>
        <taxon>Endozoicomonadaceae</taxon>
        <taxon>Endozoicomonas</taxon>
    </lineage>
</organism>
<dbReference type="SUPFAM" id="SSF51735">
    <property type="entry name" value="NAD(P)-binding Rossmann-fold domains"/>
    <property type="match status" value="1"/>
</dbReference>
<dbReference type="AlphaFoldDB" id="A0A081NML0"/>
<dbReference type="InterPro" id="IPR002347">
    <property type="entry name" value="SDR_fam"/>
</dbReference>
<reference evidence="3 4" key="1">
    <citation type="submission" date="2014-06" db="EMBL/GenBank/DDBJ databases">
        <title>Whole Genome Sequences of Three Symbiotic Endozoicomonas Bacteria.</title>
        <authorList>
            <person name="Neave M.J."/>
            <person name="Apprill A."/>
            <person name="Voolstra C.R."/>
        </authorList>
    </citation>
    <scope>NUCLEOTIDE SEQUENCE [LARGE SCALE GENOMIC DNA]</scope>
    <source>
        <strain evidence="3 4">DSM 25634</strain>
    </source>
</reference>
<evidence type="ECO:0000313" key="3">
    <source>
        <dbReference type="EMBL" id="KEQ19683.1"/>
    </source>
</evidence>
<dbReference type="CDD" id="cd05233">
    <property type="entry name" value="SDR_c"/>
    <property type="match status" value="1"/>
</dbReference>
<dbReference type="Gene3D" id="3.40.50.720">
    <property type="entry name" value="NAD(P)-binding Rossmann-like Domain"/>
    <property type="match status" value="1"/>
</dbReference>
<protein>
    <submittedName>
        <fullName evidence="3">Short-chain dehydrogenase</fullName>
    </submittedName>
</protein>
<keyword evidence="4" id="KW-1185">Reference proteome</keyword>
<proteinExistence type="inferred from homology"/>
<sequence length="263" mass="27654">MQNPLDFTGKVVLVTGGGKGAGKGITERFLEQGANVVICGRSEPENMPEHDSRKAVFFSCDVRDIEQAQQLVDATVERFGRLDILVNNAGGAPHADAATVSPRFSEAILRLNLIAPLNLCQIANTVMQKQEEGGSIINICSVSAKRPSPGTAAYGAAKAGLLNLTTSLAVEWAPKVRVNAVIAGMILTEQSHLHYGDDEGIASVSSTVPLQRLANPSDIGDTCLYLASSLSSYVSGADITVHGGGERPAFLDAASLHNQKTES</sequence>
<evidence type="ECO:0000256" key="1">
    <source>
        <dbReference type="ARBA" id="ARBA00006484"/>
    </source>
</evidence>
<dbReference type="NCBIfam" id="NF005559">
    <property type="entry name" value="PRK07231.1"/>
    <property type="match status" value="1"/>
</dbReference>
<comment type="similarity">
    <text evidence="1">Belongs to the short-chain dehydrogenases/reductases (SDR) family.</text>
</comment>
<dbReference type="InterPro" id="IPR036291">
    <property type="entry name" value="NAD(P)-bd_dom_sf"/>
</dbReference>
<dbReference type="RefSeq" id="WP_034833669.1">
    <property type="nucleotide sequence ID" value="NZ_JOKH01000001.1"/>
</dbReference>
<dbReference type="GO" id="GO:0016491">
    <property type="term" value="F:oxidoreductase activity"/>
    <property type="evidence" value="ECO:0007669"/>
    <property type="project" value="UniProtKB-KW"/>
</dbReference>
<dbReference type="PANTHER" id="PTHR43639:SF1">
    <property type="entry name" value="SHORT-CHAIN DEHYDROGENASE_REDUCTASE FAMILY PROTEIN"/>
    <property type="match status" value="1"/>
</dbReference>
<dbReference type="PRINTS" id="PR00080">
    <property type="entry name" value="SDRFAMILY"/>
</dbReference>
<evidence type="ECO:0000256" key="2">
    <source>
        <dbReference type="ARBA" id="ARBA00023002"/>
    </source>
</evidence>
<gene>
    <name evidence="3" type="ORF">GZ78_07320</name>
</gene>
<dbReference type="STRING" id="1137799.GZ78_07320"/>
<keyword evidence="2" id="KW-0560">Oxidoreductase</keyword>
<dbReference type="FunFam" id="3.40.50.720:FF:000084">
    <property type="entry name" value="Short-chain dehydrogenase reductase"/>
    <property type="match status" value="1"/>
</dbReference>
<dbReference type="Pfam" id="PF13561">
    <property type="entry name" value="adh_short_C2"/>
    <property type="match status" value="1"/>
</dbReference>
<comment type="caution">
    <text evidence="3">The sequence shown here is derived from an EMBL/GenBank/DDBJ whole genome shotgun (WGS) entry which is preliminary data.</text>
</comment>
<dbReference type="Proteomes" id="UP000028073">
    <property type="component" value="Unassembled WGS sequence"/>
</dbReference>
<accession>A0A081NML0</accession>
<dbReference type="PROSITE" id="PS00061">
    <property type="entry name" value="ADH_SHORT"/>
    <property type="match status" value="1"/>
</dbReference>
<evidence type="ECO:0000313" key="4">
    <source>
        <dbReference type="Proteomes" id="UP000028073"/>
    </source>
</evidence>
<dbReference type="InterPro" id="IPR020904">
    <property type="entry name" value="Sc_DH/Rdtase_CS"/>
</dbReference>
<dbReference type="EMBL" id="JOKH01000001">
    <property type="protein sequence ID" value="KEQ19683.1"/>
    <property type="molecule type" value="Genomic_DNA"/>
</dbReference>
<name>A0A081NML0_9GAMM</name>
<dbReference type="OrthoDB" id="9806974at2"/>
<dbReference type="eggNOG" id="COG1028">
    <property type="taxonomic scope" value="Bacteria"/>
</dbReference>